<feature type="transmembrane region" description="Helical" evidence="1">
    <location>
        <begin position="100"/>
        <end position="120"/>
    </location>
</feature>
<name>A0ABW2G4Z9_9ACTN</name>
<feature type="transmembrane region" description="Helical" evidence="1">
    <location>
        <begin position="159"/>
        <end position="180"/>
    </location>
</feature>
<evidence type="ECO:0000313" key="2">
    <source>
        <dbReference type="EMBL" id="MFC7184546.1"/>
    </source>
</evidence>
<protein>
    <submittedName>
        <fullName evidence="2">DUF6529 family protein</fullName>
    </submittedName>
</protein>
<keyword evidence="1" id="KW-0812">Transmembrane</keyword>
<comment type="caution">
    <text evidence="2">The sequence shown here is derived from an EMBL/GenBank/DDBJ whole genome shotgun (WGS) entry which is preliminary data.</text>
</comment>
<keyword evidence="1" id="KW-0472">Membrane</keyword>
<keyword evidence="3" id="KW-1185">Reference proteome</keyword>
<sequence length="188" mass="20034">MHGTERSSAAGRIIRVVEVLLPIAVAGALFWYGRVHTPDYSGGLFGERGNDAQELKARLGSALMALALVQLVLALWIYGKLPGVRAASRGVHRAHRIGGLVAFLLSLPVAYHCITVYGVQLGDTRVAIHSVAGCALYGAFVAKVLVVRHRRLPGWALPVAGGALLCAIALLWYTAAFWYLNGLQAPGL</sequence>
<dbReference type="EMBL" id="JBHTAJ010000107">
    <property type="protein sequence ID" value="MFC7184546.1"/>
    <property type="molecule type" value="Genomic_DNA"/>
</dbReference>
<gene>
    <name evidence="2" type="ORF">ACFQMG_33850</name>
</gene>
<reference evidence="3" key="1">
    <citation type="journal article" date="2019" name="Int. J. Syst. Evol. Microbiol.">
        <title>The Global Catalogue of Microorganisms (GCM) 10K type strain sequencing project: providing services to taxonomists for standard genome sequencing and annotation.</title>
        <authorList>
            <consortium name="The Broad Institute Genomics Platform"/>
            <consortium name="The Broad Institute Genome Sequencing Center for Infectious Disease"/>
            <person name="Wu L."/>
            <person name="Ma J."/>
        </authorList>
    </citation>
    <scope>NUCLEOTIDE SEQUENCE [LARGE SCALE GENOMIC DNA]</scope>
    <source>
        <strain evidence="3">CGMCC 1.12859</strain>
    </source>
</reference>
<organism evidence="2 3">
    <name type="scientific">Kitasatospora paranensis</name>
    <dbReference type="NCBI Taxonomy" id="258053"/>
    <lineage>
        <taxon>Bacteria</taxon>
        <taxon>Bacillati</taxon>
        <taxon>Actinomycetota</taxon>
        <taxon>Actinomycetes</taxon>
        <taxon>Kitasatosporales</taxon>
        <taxon>Streptomycetaceae</taxon>
        <taxon>Kitasatospora</taxon>
    </lineage>
</organism>
<keyword evidence="1" id="KW-1133">Transmembrane helix</keyword>
<evidence type="ECO:0000313" key="3">
    <source>
        <dbReference type="Proteomes" id="UP001596435"/>
    </source>
</evidence>
<proteinExistence type="predicted"/>
<dbReference type="Proteomes" id="UP001596435">
    <property type="component" value="Unassembled WGS sequence"/>
</dbReference>
<feature type="transmembrane region" description="Helical" evidence="1">
    <location>
        <begin position="59"/>
        <end position="79"/>
    </location>
</feature>
<feature type="transmembrane region" description="Helical" evidence="1">
    <location>
        <begin position="12"/>
        <end position="32"/>
    </location>
</feature>
<accession>A0ABW2G4Z9</accession>
<feature type="transmembrane region" description="Helical" evidence="1">
    <location>
        <begin position="126"/>
        <end position="147"/>
    </location>
</feature>
<dbReference type="RefSeq" id="WP_345704630.1">
    <property type="nucleotide sequence ID" value="NZ_BAABKV010000001.1"/>
</dbReference>
<evidence type="ECO:0000256" key="1">
    <source>
        <dbReference type="SAM" id="Phobius"/>
    </source>
</evidence>
<dbReference type="Pfam" id="PF20139">
    <property type="entry name" value="DUF6529"/>
    <property type="match status" value="1"/>
</dbReference>
<dbReference type="InterPro" id="IPR045382">
    <property type="entry name" value="DUF6529"/>
</dbReference>